<dbReference type="AlphaFoldDB" id="A0A1M4VFQ2"/>
<dbReference type="PANTHER" id="PTHR42823">
    <property type="entry name" value="ATP SYNTHASE SUBUNIT A, CHLOROPLASTIC"/>
    <property type="match status" value="1"/>
</dbReference>
<keyword evidence="4 11" id="KW-0138">CF(0)</keyword>
<evidence type="ECO:0000256" key="10">
    <source>
        <dbReference type="ARBA" id="ARBA00023310"/>
    </source>
</evidence>
<feature type="transmembrane region" description="Helical" evidence="11">
    <location>
        <begin position="105"/>
        <end position="125"/>
    </location>
</feature>
<keyword evidence="8 11" id="KW-0406">Ion transport</keyword>
<dbReference type="NCBIfam" id="NF004484">
    <property type="entry name" value="PRK05815.3-2"/>
    <property type="match status" value="1"/>
</dbReference>
<keyword evidence="5 11" id="KW-0812">Transmembrane</keyword>
<dbReference type="Proteomes" id="UP000184035">
    <property type="component" value="Unassembled WGS sequence"/>
</dbReference>
<evidence type="ECO:0000313" key="12">
    <source>
        <dbReference type="EMBL" id="SHE67690.1"/>
    </source>
</evidence>
<keyword evidence="3 11" id="KW-0813">Transport</keyword>
<dbReference type="GO" id="GO:0042777">
    <property type="term" value="P:proton motive force-driven plasma membrane ATP synthesis"/>
    <property type="evidence" value="ECO:0007669"/>
    <property type="project" value="TreeGrafter"/>
</dbReference>
<keyword evidence="6 11" id="KW-0375">Hydrogen ion transport</keyword>
<keyword evidence="10 11" id="KW-0066">ATP synthesis</keyword>
<name>A0A1M4VFQ2_9CLOT</name>
<keyword evidence="9 11" id="KW-0472">Membrane</keyword>
<dbReference type="InterPro" id="IPR000568">
    <property type="entry name" value="ATP_synth_F0_asu"/>
</dbReference>
<evidence type="ECO:0000256" key="7">
    <source>
        <dbReference type="ARBA" id="ARBA00022989"/>
    </source>
</evidence>
<evidence type="ECO:0000256" key="8">
    <source>
        <dbReference type="ARBA" id="ARBA00023065"/>
    </source>
</evidence>
<evidence type="ECO:0000256" key="3">
    <source>
        <dbReference type="ARBA" id="ARBA00022448"/>
    </source>
</evidence>
<comment type="function">
    <text evidence="11">Key component of the proton channel; it plays a direct role in the translocation of protons across the membrane.</text>
</comment>
<dbReference type="STRING" id="1533.SAMN05443638_107118"/>
<evidence type="ECO:0000256" key="5">
    <source>
        <dbReference type="ARBA" id="ARBA00022692"/>
    </source>
</evidence>
<feature type="transmembrane region" description="Helical" evidence="11">
    <location>
        <begin position="198"/>
        <end position="220"/>
    </location>
</feature>
<gene>
    <name evidence="11" type="primary">atpB</name>
    <name evidence="12" type="ORF">SAMN05443638_107118</name>
</gene>
<dbReference type="PRINTS" id="PR00123">
    <property type="entry name" value="ATPASEA"/>
</dbReference>
<dbReference type="GO" id="GO:0046933">
    <property type="term" value="F:proton-transporting ATP synthase activity, rotational mechanism"/>
    <property type="evidence" value="ECO:0007669"/>
    <property type="project" value="UniProtKB-UniRule"/>
</dbReference>
<protein>
    <recommendedName>
        <fullName evidence="11">ATP synthase subunit a</fullName>
    </recommendedName>
    <alternativeName>
        <fullName evidence="11">ATP synthase F0 sector subunit a</fullName>
    </alternativeName>
    <alternativeName>
        <fullName evidence="11">F-ATPase subunit 6</fullName>
    </alternativeName>
</protein>
<dbReference type="OrthoDB" id="9789241at2"/>
<comment type="subcellular location">
    <subcellularLocation>
        <location evidence="11">Cell membrane</location>
        <topology evidence="11">Multi-pass membrane protein</topology>
    </subcellularLocation>
    <subcellularLocation>
        <location evidence="1">Membrane</location>
        <topology evidence="1">Multi-pass membrane protein</topology>
    </subcellularLocation>
</comment>
<evidence type="ECO:0000256" key="9">
    <source>
        <dbReference type="ARBA" id="ARBA00023136"/>
    </source>
</evidence>
<feature type="transmembrane region" description="Helical" evidence="11">
    <location>
        <begin position="77"/>
        <end position="99"/>
    </location>
</feature>
<dbReference type="PANTHER" id="PTHR42823:SF3">
    <property type="entry name" value="ATP SYNTHASE SUBUNIT A, CHLOROPLASTIC"/>
    <property type="match status" value="1"/>
</dbReference>
<evidence type="ECO:0000256" key="4">
    <source>
        <dbReference type="ARBA" id="ARBA00022547"/>
    </source>
</evidence>
<dbReference type="CDD" id="cd00310">
    <property type="entry name" value="ATP-synt_Fo_a_6"/>
    <property type="match status" value="1"/>
</dbReference>
<accession>A0A1M4VFQ2</accession>
<reference evidence="12 13" key="1">
    <citation type="submission" date="2016-11" db="EMBL/GenBank/DDBJ databases">
        <authorList>
            <person name="Jaros S."/>
            <person name="Januszkiewicz K."/>
            <person name="Wedrychowicz H."/>
        </authorList>
    </citation>
    <scope>NUCLEOTIDE SEQUENCE [LARGE SCALE GENOMIC DNA]</scope>
    <source>
        <strain evidence="12 13">DSM 2631</strain>
    </source>
</reference>
<keyword evidence="7 11" id="KW-1133">Transmembrane helix</keyword>
<keyword evidence="13" id="KW-1185">Reference proteome</keyword>
<dbReference type="RefSeq" id="WP_072894560.1">
    <property type="nucleotide sequence ID" value="NZ_FQVM01000007.1"/>
</dbReference>
<dbReference type="HAMAP" id="MF_01393">
    <property type="entry name" value="ATP_synth_a_bact"/>
    <property type="match status" value="1"/>
</dbReference>
<dbReference type="GO" id="GO:0005886">
    <property type="term" value="C:plasma membrane"/>
    <property type="evidence" value="ECO:0007669"/>
    <property type="project" value="UniProtKB-SubCell"/>
</dbReference>
<dbReference type="SUPFAM" id="SSF81336">
    <property type="entry name" value="F1F0 ATP synthase subunit A"/>
    <property type="match status" value="1"/>
</dbReference>
<dbReference type="GO" id="GO:0045259">
    <property type="term" value="C:proton-transporting ATP synthase complex"/>
    <property type="evidence" value="ECO:0007669"/>
    <property type="project" value="UniProtKB-KW"/>
</dbReference>
<keyword evidence="11" id="KW-1003">Cell membrane</keyword>
<evidence type="ECO:0000313" key="13">
    <source>
        <dbReference type="Proteomes" id="UP000184035"/>
    </source>
</evidence>
<sequence>MEPVEPIFSIPIGNLTFDITSGLVVQWVVMILLILLAVFSTRNLKKVPDKKQTIVEAFYDAVTNVVRNTMGEEYMSYVPFIGTLAVYLLILNLTGLVGVQPPTQSYNVALGLAIISFVLVQANAIKKVGIGGYFGGFAHPSILMLPLNVIERVMFLVSLSLRLFGNIFAATILIDLIYQGLGNLTWFAELGIPVPFHAYFDIFDGTIQMVIFLMLTMINIKTVAEH</sequence>
<dbReference type="InterPro" id="IPR023011">
    <property type="entry name" value="ATP_synth_F0_asu_AS"/>
</dbReference>
<dbReference type="Pfam" id="PF00119">
    <property type="entry name" value="ATP-synt_A"/>
    <property type="match status" value="1"/>
</dbReference>
<feature type="transmembrane region" description="Helical" evidence="11">
    <location>
        <begin position="24"/>
        <end position="41"/>
    </location>
</feature>
<evidence type="ECO:0000256" key="6">
    <source>
        <dbReference type="ARBA" id="ARBA00022781"/>
    </source>
</evidence>
<dbReference type="PROSITE" id="PS00449">
    <property type="entry name" value="ATPASE_A"/>
    <property type="match status" value="1"/>
</dbReference>
<evidence type="ECO:0000256" key="11">
    <source>
        <dbReference type="HAMAP-Rule" id="MF_01393"/>
    </source>
</evidence>
<feature type="transmembrane region" description="Helical" evidence="11">
    <location>
        <begin position="153"/>
        <end position="178"/>
    </location>
</feature>
<dbReference type="EMBL" id="FQVM01000007">
    <property type="protein sequence ID" value="SHE67690.1"/>
    <property type="molecule type" value="Genomic_DNA"/>
</dbReference>
<organism evidence="12 13">
    <name type="scientific">Clostridium fallax</name>
    <dbReference type="NCBI Taxonomy" id="1533"/>
    <lineage>
        <taxon>Bacteria</taxon>
        <taxon>Bacillati</taxon>
        <taxon>Bacillota</taxon>
        <taxon>Clostridia</taxon>
        <taxon>Eubacteriales</taxon>
        <taxon>Clostridiaceae</taxon>
        <taxon>Clostridium</taxon>
    </lineage>
</organism>
<evidence type="ECO:0000256" key="2">
    <source>
        <dbReference type="ARBA" id="ARBA00006810"/>
    </source>
</evidence>
<dbReference type="Gene3D" id="1.20.120.220">
    <property type="entry name" value="ATP synthase, F0 complex, subunit A"/>
    <property type="match status" value="1"/>
</dbReference>
<dbReference type="InterPro" id="IPR045082">
    <property type="entry name" value="ATP_syn_F0_a_bact/chloroplast"/>
</dbReference>
<proteinExistence type="inferred from homology"/>
<comment type="similarity">
    <text evidence="2 11">Belongs to the ATPase A chain family.</text>
</comment>
<dbReference type="InterPro" id="IPR035908">
    <property type="entry name" value="F0_ATP_A_sf"/>
</dbReference>
<evidence type="ECO:0000256" key="1">
    <source>
        <dbReference type="ARBA" id="ARBA00004141"/>
    </source>
</evidence>